<dbReference type="SUPFAM" id="SSF53800">
    <property type="entry name" value="Chelatase"/>
    <property type="match status" value="1"/>
</dbReference>
<accession>A0A1T1AX10</accession>
<dbReference type="Pfam" id="PF01903">
    <property type="entry name" value="CbiX"/>
    <property type="match status" value="1"/>
</dbReference>
<evidence type="ECO:0000313" key="3">
    <source>
        <dbReference type="EMBL" id="OOV08523.1"/>
    </source>
</evidence>
<organism evidence="3 4">
    <name type="scientific">Rhodoferax fermentans</name>
    <dbReference type="NCBI Taxonomy" id="28066"/>
    <lineage>
        <taxon>Bacteria</taxon>
        <taxon>Pseudomonadati</taxon>
        <taxon>Pseudomonadota</taxon>
        <taxon>Betaproteobacteria</taxon>
        <taxon>Burkholderiales</taxon>
        <taxon>Comamonadaceae</taxon>
        <taxon>Rhodoferax</taxon>
    </lineage>
</organism>
<name>A0A1T1AX10_RHOFE</name>
<evidence type="ECO:0000313" key="4">
    <source>
        <dbReference type="Proteomes" id="UP000190750"/>
    </source>
</evidence>
<dbReference type="CDD" id="cd03416">
    <property type="entry name" value="CbiX_SirB_N"/>
    <property type="match status" value="1"/>
</dbReference>
<dbReference type="GO" id="GO:0016829">
    <property type="term" value="F:lyase activity"/>
    <property type="evidence" value="ECO:0007669"/>
    <property type="project" value="UniProtKB-KW"/>
</dbReference>
<reference evidence="3 4" key="1">
    <citation type="submission" date="2017-01" db="EMBL/GenBank/DDBJ databases">
        <title>Genome sequencing of Rhodoferax fermentans JCM 7819.</title>
        <authorList>
            <person name="Kim Y.J."/>
            <person name="Farh M.E.-A."/>
            <person name="Yang D.-C."/>
        </authorList>
    </citation>
    <scope>NUCLEOTIDE SEQUENCE [LARGE SCALE GENOMIC DNA]</scope>
    <source>
        <strain evidence="3 4">JCM 7819</strain>
    </source>
</reference>
<sequence>MHATLLFAHGSRDPAWHQPLLNIAQRMGELSPGTCVRCAFLELTQPDLPSAAAEVVALGASHITVVPMFIGVGKHARQDLPVLMASLKDTYPQVQWRLKPSAGEEPAVIDLLARLALA</sequence>
<dbReference type="Proteomes" id="UP000190750">
    <property type="component" value="Unassembled WGS sequence"/>
</dbReference>
<evidence type="ECO:0000256" key="2">
    <source>
        <dbReference type="ARBA" id="ARBA00023239"/>
    </source>
</evidence>
<dbReference type="STRING" id="28066.RF819_19105"/>
<dbReference type="RefSeq" id="WP_078366409.1">
    <property type="nucleotide sequence ID" value="NZ_MTJN01000002.1"/>
</dbReference>
<dbReference type="InterPro" id="IPR002762">
    <property type="entry name" value="CbiX-like"/>
</dbReference>
<dbReference type="PANTHER" id="PTHR33542">
    <property type="entry name" value="SIROHYDROCHLORIN FERROCHELATASE, CHLOROPLASTIC"/>
    <property type="match status" value="1"/>
</dbReference>
<evidence type="ECO:0000256" key="1">
    <source>
        <dbReference type="ARBA" id="ARBA00022723"/>
    </source>
</evidence>
<dbReference type="EMBL" id="MTJN01000002">
    <property type="protein sequence ID" value="OOV08523.1"/>
    <property type="molecule type" value="Genomic_DNA"/>
</dbReference>
<proteinExistence type="predicted"/>
<dbReference type="Gene3D" id="3.40.50.1400">
    <property type="match status" value="1"/>
</dbReference>
<keyword evidence="2" id="KW-0456">Lyase</keyword>
<dbReference type="OrthoDB" id="9797895at2"/>
<comment type="caution">
    <text evidence="3">The sequence shown here is derived from an EMBL/GenBank/DDBJ whole genome shotgun (WGS) entry which is preliminary data.</text>
</comment>
<gene>
    <name evidence="3" type="ORF">RF819_19105</name>
</gene>
<protein>
    <submittedName>
        <fullName evidence="3">Cobalamin biosynthesis protein CbiX</fullName>
    </submittedName>
</protein>
<dbReference type="InterPro" id="IPR050963">
    <property type="entry name" value="Sirohydro_Cobaltochel/CbiX"/>
</dbReference>
<keyword evidence="4" id="KW-1185">Reference proteome</keyword>
<dbReference type="PANTHER" id="PTHR33542:SF3">
    <property type="entry name" value="SIROHYDROCHLORIN FERROCHELATASE, CHLOROPLASTIC"/>
    <property type="match status" value="1"/>
</dbReference>
<dbReference type="AlphaFoldDB" id="A0A1T1AX10"/>
<keyword evidence="1" id="KW-0479">Metal-binding</keyword>
<dbReference type="GO" id="GO:0046872">
    <property type="term" value="F:metal ion binding"/>
    <property type="evidence" value="ECO:0007669"/>
    <property type="project" value="UniProtKB-KW"/>
</dbReference>